<evidence type="ECO:0000256" key="5">
    <source>
        <dbReference type="ARBA" id="ARBA00023242"/>
    </source>
</evidence>
<dbReference type="AlphaFoldDB" id="A0A0A9W2S8"/>
<reference evidence="7" key="1">
    <citation type="journal article" date="2014" name="PLoS ONE">
        <title>Transcriptome-Based Identification of ABC Transporters in the Western Tarnished Plant Bug Lygus hesperus.</title>
        <authorList>
            <person name="Hull J.J."/>
            <person name="Chaney K."/>
            <person name="Geib S.M."/>
            <person name="Fabrick J.A."/>
            <person name="Brent C.S."/>
            <person name="Walsh D."/>
            <person name="Lavine L.C."/>
        </authorList>
    </citation>
    <scope>NUCLEOTIDE SEQUENCE</scope>
</reference>
<proteinExistence type="inferred from homology"/>
<evidence type="ECO:0000313" key="9">
    <source>
        <dbReference type="EMBL" id="JAG02759.1"/>
    </source>
</evidence>
<dbReference type="GO" id="GO:0006357">
    <property type="term" value="P:regulation of transcription by RNA polymerase II"/>
    <property type="evidence" value="ECO:0007669"/>
    <property type="project" value="TreeGrafter"/>
</dbReference>
<evidence type="ECO:0000313" key="7">
    <source>
        <dbReference type="EMBL" id="JAG02757.1"/>
    </source>
</evidence>
<dbReference type="Pfam" id="PF12767">
    <property type="entry name" value="SAGA-Tad1"/>
    <property type="match status" value="1"/>
</dbReference>
<protein>
    <submittedName>
        <fullName evidence="7">Transcriptional adapter 1</fullName>
    </submittedName>
</protein>
<evidence type="ECO:0000256" key="4">
    <source>
        <dbReference type="ARBA" id="ARBA00023163"/>
    </source>
</evidence>
<dbReference type="PANTHER" id="PTHR21277:SF5">
    <property type="entry name" value="TRANSCRIPTIONAL ADAPTER 1"/>
    <property type="match status" value="1"/>
</dbReference>
<dbReference type="InterPro" id="IPR024738">
    <property type="entry name" value="Hfi1/Tada1"/>
</dbReference>
<keyword evidence="3" id="KW-0805">Transcription regulation</keyword>
<dbReference type="EMBL" id="GBHO01040845">
    <property type="protein sequence ID" value="JAG02759.1"/>
    <property type="molecule type" value="Transcribed_RNA"/>
</dbReference>
<evidence type="ECO:0000256" key="2">
    <source>
        <dbReference type="ARBA" id="ARBA00010314"/>
    </source>
</evidence>
<gene>
    <name evidence="7" type="primary">Tada1_0</name>
    <name evidence="6" type="synonym">Tada1_1</name>
    <name evidence="8" type="synonym">Tada1_2</name>
    <name evidence="9" type="synonym">Tada1_3</name>
    <name evidence="8" type="ORF">CM83_71736</name>
    <name evidence="9" type="ORF">CM83_71737</name>
    <name evidence="7" type="ORF">CM83_71738</name>
    <name evidence="6" type="ORF">CM83_71739</name>
</gene>
<comment type="similarity">
    <text evidence="2">Belongs to the TADA1 family.</text>
</comment>
<reference evidence="7" key="2">
    <citation type="submission" date="2014-07" db="EMBL/GenBank/DDBJ databases">
        <authorList>
            <person name="Hull J."/>
        </authorList>
    </citation>
    <scope>NUCLEOTIDE SEQUENCE</scope>
</reference>
<dbReference type="EMBL" id="GBHO01040846">
    <property type="protein sequence ID" value="JAG02758.1"/>
    <property type="molecule type" value="Transcribed_RNA"/>
</dbReference>
<keyword evidence="5" id="KW-0539">Nucleus</keyword>
<dbReference type="GO" id="GO:0003713">
    <property type="term" value="F:transcription coactivator activity"/>
    <property type="evidence" value="ECO:0007669"/>
    <property type="project" value="TreeGrafter"/>
</dbReference>
<evidence type="ECO:0000256" key="1">
    <source>
        <dbReference type="ARBA" id="ARBA00004123"/>
    </source>
</evidence>
<dbReference type="GO" id="GO:0005634">
    <property type="term" value="C:nucleus"/>
    <property type="evidence" value="ECO:0007669"/>
    <property type="project" value="UniProtKB-SubCell"/>
</dbReference>
<evidence type="ECO:0000256" key="3">
    <source>
        <dbReference type="ARBA" id="ARBA00023015"/>
    </source>
</evidence>
<dbReference type="EMBL" id="GBHO01040847">
    <property type="protein sequence ID" value="JAG02757.1"/>
    <property type="molecule type" value="Transcribed_RNA"/>
</dbReference>
<organism evidence="7">
    <name type="scientific">Lygus hesperus</name>
    <name type="common">Western plant bug</name>
    <dbReference type="NCBI Taxonomy" id="30085"/>
    <lineage>
        <taxon>Eukaryota</taxon>
        <taxon>Metazoa</taxon>
        <taxon>Ecdysozoa</taxon>
        <taxon>Arthropoda</taxon>
        <taxon>Hexapoda</taxon>
        <taxon>Insecta</taxon>
        <taxon>Pterygota</taxon>
        <taxon>Neoptera</taxon>
        <taxon>Paraneoptera</taxon>
        <taxon>Hemiptera</taxon>
        <taxon>Heteroptera</taxon>
        <taxon>Panheteroptera</taxon>
        <taxon>Cimicomorpha</taxon>
        <taxon>Miridae</taxon>
        <taxon>Mirini</taxon>
        <taxon>Lygus</taxon>
    </lineage>
</organism>
<sequence>MVELDDVVSLRKKLLEALGDRAIEHRTLMRLWFAMKLSKEELDQVLSRFLTPAQRHLHNQYVLALLKGTPKTESWKKHPESCQAQFEPVDPIHCSVIERHPIFSEQPPLMVHEGTLLTTNMMLERLQYGAWELELKSATPATAEFLCVATRHFLKDIITAIVCRRKGFRTKYNKFICGVGTPQLNPWLRNVPRGKTEPFQPLRIDKKIAGYLAPNPRPAREVMEQSGAFEMAASDSNVETLEPISLSDLAVTLKMHPSLVASNFVRTVNWERLYSKIHHPTWDS</sequence>
<name>A0A0A9W2S8_LYGHE</name>
<evidence type="ECO:0000313" key="8">
    <source>
        <dbReference type="EMBL" id="JAG02758.1"/>
    </source>
</evidence>
<comment type="subcellular location">
    <subcellularLocation>
        <location evidence="1">Nucleus</location>
    </subcellularLocation>
</comment>
<keyword evidence="4" id="KW-0804">Transcription</keyword>
<dbReference type="EMBL" id="GBHO01044696">
    <property type="protein sequence ID" value="JAF98907.1"/>
    <property type="molecule type" value="Transcribed_RNA"/>
</dbReference>
<dbReference type="PANTHER" id="PTHR21277">
    <property type="entry name" value="TRANSCRIPTIONAL ADAPTER 1"/>
    <property type="match status" value="1"/>
</dbReference>
<accession>A0A0A9W2S8</accession>
<evidence type="ECO:0000313" key="6">
    <source>
        <dbReference type="EMBL" id="JAF98907.1"/>
    </source>
</evidence>
<dbReference type="GO" id="GO:0000124">
    <property type="term" value="C:SAGA complex"/>
    <property type="evidence" value="ECO:0007669"/>
    <property type="project" value="TreeGrafter"/>
</dbReference>